<dbReference type="PANTHER" id="PTHR33978">
    <property type="entry name" value="SERINE/THREONINE-KINASE"/>
    <property type="match status" value="1"/>
</dbReference>
<gene>
    <name evidence="1" type="ORF">CFOL_v3_15572</name>
</gene>
<dbReference type="InParanoid" id="A0A1Q3BWB6"/>
<feature type="non-terminal residue" evidence="1">
    <location>
        <position position="1"/>
    </location>
</feature>
<dbReference type="OrthoDB" id="690771at2759"/>
<reference evidence="2" key="1">
    <citation type="submission" date="2016-04" db="EMBL/GenBank/DDBJ databases">
        <title>Cephalotus genome sequencing.</title>
        <authorList>
            <person name="Fukushima K."/>
            <person name="Hasebe M."/>
            <person name="Fang X."/>
        </authorList>
    </citation>
    <scope>NUCLEOTIDE SEQUENCE [LARGE SCALE GENOMIC DNA]</scope>
    <source>
        <strain evidence="2">cv. St1</strain>
    </source>
</reference>
<dbReference type="EMBL" id="BDDD01000964">
    <property type="protein sequence ID" value="GAV72083.1"/>
    <property type="molecule type" value="Genomic_DNA"/>
</dbReference>
<evidence type="ECO:0000313" key="2">
    <source>
        <dbReference type="Proteomes" id="UP000187406"/>
    </source>
</evidence>
<organism evidence="1 2">
    <name type="scientific">Cephalotus follicularis</name>
    <name type="common">Albany pitcher plant</name>
    <dbReference type="NCBI Taxonomy" id="3775"/>
    <lineage>
        <taxon>Eukaryota</taxon>
        <taxon>Viridiplantae</taxon>
        <taxon>Streptophyta</taxon>
        <taxon>Embryophyta</taxon>
        <taxon>Tracheophyta</taxon>
        <taxon>Spermatophyta</taxon>
        <taxon>Magnoliopsida</taxon>
        <taxon>eudicotyledons</taxon>
        <taxon>Gunneridae</taxon>
        <taxon>Pentapetalae</taxon>
        <taxon>rosids</taxon>
        <taxon>fabids</taxon>
        <taxon>Oxalidales</taxon>
        <taxon>Cephalotaceae</taxon>
        <taxon>Cephalotus</taxon>
    </lineage>
</organism>
<protein>
    <submittedName>
        <fullName evidence="1">Uncharacterized protein</fullName>
    </submittedName>
</protein>
<dbReference type="Proteomes" id="UP000187406">
    <property type="component" value="Unassembled WGS sequence"/>
</dbReference>
<accession>A0A1Q3BWB6</accession>
<name>A0A1Q3BWB6_CEPFO</name>
<comment type="caution">
    <text evidence="1">The sequence shown here is derived from an EMBL/GenBank/DDBJ whole genome shotgun (WGS) entry which is preliminary data.</text>
</comment>
<dbReference type="PANTHER" id="PTHR33978:SF18">
    <property type="entry name" value="OS01G0656300 PROTEIN"/>
    <property type="match status" value="1"/>
</dbReference>
<dbReference type="AlphaFoldDB" id="A0A1Q3BWB6"/>
<sequence>AIWDCGSPLYDSFELTTLSHLIEQHLMTLPSPGGSTRLTHKVSRPSNVITSTRIISNLTCTKYLNGCSSTNSNFRGFVRRKLMNKHTNKKGLWWLLYYVFARWR</sequence>
<keyword evidence="2" id="KW-1185">Reference proteome</keyword>
<proteinExistence type="predicted"/>
<evidence type="ECO:0000313" key="1">
    <source>
        <dbReference type="EMBL" id="GAV72083.1"/>
    </source>
</evidence>